<gene>
    <name evidence="1" type="ORF">TorRG33x02_062920</name>
</gene>
<organism evidence="1 2">
    <name type="scientific">Trema orientale</name>
    <name type="common">Charcoal tree</name>
    <name type="synonym">Celtis orientalis</name>
    <dbReference type="NCBI Taxonomy" id="63057"/>
    <lineage>
        <taxon>Eukaryota</taxon>
        <taxon>Viridiplantae</taxon>
        <taxon>Streptophyta</taxon>
        <taxon>Embryophyta</taxon>
        <taxon>Tracheophyta</taxon>
        <taxon>Spermatophyta</taxon>
        <taxon>Magnoliopsida</taxon>
        <taxon>eudicotyledons</taxon>
        <taxon>Gunneridae</taxon>
        <taxon>Pentapetalae</taxon>
        <taxon>rosids</taxon>
        <taxon>fabids</taxon>
        <taxon>Rosales</taxon>
        <taxon>Cannabaceae</taxon>
        <taxon>Trema</taxon>
    </lineage>
</organism>
<sequence>RVGDILKYLDHQSLPQVDSHTYDVTGL</sequence>
<dbReference type="InParanoid" id="A0A2P5FJM0"/>
<reference evidence="2" key="1">
    <citation type="submission" date="2016-06" db="EMBL/GenBank/DDBJ databases">
        <title>Parallel loss of symbiosis genes in relatives of nitrogen-fixing non-legume Parasponia.</title>
        <authorList>
            <person name="Van Velzen R."/>
            <person name="Holmer R."/>
            <person name="Bu F."/>
            <person name="Rutten L."/>
            <person name="Van Zeijl A."/>
            <person name="Liu W."/>
            <person name="Santuari L."/>
            <person name="Cao Q."/>
            <person name="Sharma T."/>
            <person name="Shen D."/>
            <person name="Roswanjaya Y."/>
            <person name="Wardhani T."/>
            <person name="Kalhor M.S."/>
            <person name="Jansen J."/>
            <person name="Van den Hoogen J."/>
            <person name="Gungor B."/>
            <person name="Hartog M."/>
            <person name="Hontelez J."/>
            <person name="Verver J."/>
            <person name="Yang W.-C."/>
            <person name="Schijlen E."/>
            <person name="Repin R."/>
            <person name="Schilthuizen M."/>
            <person name="Schranz E."/>
            <person name="Heidstra R."/>
            <person name="Miyata K."/>
            <person name="Fedorova E."/>
            <person name="Kohlen W."/>
            <person name="Bisseling T."/>
            <person name="Smit S."/>
            <person name="Geurts R."/>
        </authorList>
    </citation>
    <scope>NUCLEOTIDE SEQUENCE [LARGE SCALE GENOMIC DNA]</scope>
    <source>
        <strain evidence="2">cv. RG33-2</strain>
    </source>
</reference>
<dbReference type="AlphaFoldDB" id="A0A2P5FJM0"/>
<evidence type="ECO:0000313" key="1">
    <source>
        <dbReference type="EMBL" id="PON97977.1"/>
    </source>
</evidence>
<keyword evidence="2" id="KW-1185">Reference proteome</keyword>
<comment type="caution">
    <text evidence="1">The sequence shown here is derived from an EMBL/GenBank/DDBJ whole genome shotgun (WGS) entry which is preliminary data.</text>
</comment>
<feature type="non-terminal residue" evidence="1">
    <location>
        <position position="1"/>
    </location>
</feature>
<accession>A0A2P5FJM0</accession>
<dbReference type="EMBL" id="JXTC01000028">
    <property type="protein sequence ID" value="PON97977.1"/>
    <property type="molecule type" value="Genomic_DNA"/>
</dbReference>
<proteinExistence type="predicted"/>
<protein>
    <submittedName>
        <fullName evidence="1">Uncharacterized protein</fullName>
    </submittedName>
</protein>
<evidence type="ECO:0000313" key="2">
    <source>
        <dbReference type="Proteomes" id="UP000237000"/>
    </source>
</evidence>
<name>A0A2P5FJM0_TREOI</name>
<dbReference type="Proteomes" id="UP000237000">
    <property type="component" value="Unassembled WGS sequence"/>
</dbReference>